<dbReference type="Proteomes" id="UP000031668">
    <property type="component" value="Unassembled WGS sequence"/>
</dbReference>
<accession>A0A0C2MJN1</accession>
<dbReference type="Pfam" id="PF13358">
    <property type="entry name" value="DDE_3"/>
    <property type="match status" value="1"/>
</dbReference>
<dbReference type="OrthoDB" id="5980266at2759"/>
<proteinExistence type="predicted"/>
<dbReference type="AlphaFoldDB" id="A0A0C2MJN1"/>
<dbReference type="InterPro" id="IPR038717">
    <property type="entry name" value="Tc1-like_DDE_dom"/>
</dbReference>
<reference evidence="2 3" key="1">
    <citation type="journal article" date="2014" name="Genome Biol. Evol.">
        <title>The genome of the myxosporean Thelohanellus kitauei shows adaptations to nutrient acquisition within its fish host.</title>
        <authorList>
            <person name="Yang Y."/>
            <person name="Xiong J."/>
            <person name="Zhou Z."/>
            <person name="Huo F."/>
            <person name="Miao W."/>
            <person name="Ran C."/>
            <person name="Liu Y."/>
            <person name="Zhang J."/>
            <person name="Feng J."/>
            <person name="Wang M."/>
            <person name="Wang M."/>
            <person name="Wang L."/>
            <person name="Yao B."/>
        </authorList>
    </citation>
    <scope>NUCLEOTIDE SEQUENCE [LARGE SCALE GENOMIC DNA]</scope>
    <source>
        <strain evidence="2">Wuqing</strain>
    </source>
</reference>
<dbReference type="EMBL" id="JWZT01004226">
    <property type="protein sequence ID" value="KII64545.1"/>
    <property type="molecule type" value="Genomic_DNA"/>
</dbReference>
<evidence type="ECO:0000313" key="2">
    <source>
        <dbReference type="EMBL" id="KII64545.1"/>
    </source>
</evidence>
<sequence>MINDIPDESLIFIDETGINLHLKTHYGYAPTGMASTLNEPANRGQNISCLVAISISGVVSFCIEDGMFAKMIFVLQSRFYFCKDDYDFAKSIIEDAKYCKS</sequence>
<gene>
    <name evidence="2" type="ORF">RF11_11501</name>
</gene>
<name>A0A0C2MJN1_THEKT</name>
<evidence type="ECO:0000313" key="3">
    <source>
        <dbReference type="Proteomes" id="UP000031668"/>
    </source>
</evidence>
<feature type="domain" description="Tc1-like transposase DDE" evidence="1">
    <location>
        <begin position="10"/>
        <end position="74"/>
    </location>
</feature>
<comment type="caution">
    <text evidence="2">The sequence shown here is derived from an EMBL/GenBank/DDBJ whole genome shotgun (WGS) entry which is preliminary data.</text>
</comment>
<keyword evidence="3" id="KW-1185">Reference proteome</keyword>
<protein>
    <recommendedName>
        <fullName evidence="1">Tc1-like transposase DDE domain-containing protein</fullName>
    </recommendedName>
</protein>
<organism evidence="2 3">
    <name type="scientific">Thelohanellus kitauei</name>
    <name type="common">Myxosporean</name>
    <dbReference type="NCBI Taxonomy" id="669202"/>
    <lineage>
        <taxon>Eukaryota</taxon>
        <taxon>Metazoa</taxon>
        <taxon>Cnidaria</taxon>
        <taxon>Myxozoa</taxon>
        <taxon>Myxosporea</taxon>
        <taxon>Bivalvulida</taxon>
        <taxon>Platysporina</taxon>
        <taxon>Myxobolidae</taxon>
        <taxon>Thelohanellus</taxon>
    </lineage>
</organism>
<evidence type="ECO:0000259" key="1">
    <source>
        <dbReference type="Pfam" id="PF13358"/>
    </source>
</evidence>